<dbReference type="PANTHER" id="PTHR33048">
    <property type="entry name" value="PTH11-LIKE INTEGRAL MEMBRANE PROTEIN (AFU_ORTHOLOGUE AFUA_5G11245)"/>
    <property type="match status" value="1"/>
</dbReference>
<feature type="transmembrane region" description="Helical" evidence="7">
    <location>
        <begin position="83"/>
        <end position="103"/>
    </location>
</feature>
<protein>
    <recommendedName>
        <fullName evidence="8">Rhodopsin domain-containing protein</fullName>
    </recommendedName>
</protein>
<evidence type="ECO:0000256" key="5">
    <source>
        <dbReference type="ARBA" id="ARBA00038359"/>
    </source>
</evidence>
<feature type="region of interest" description="Disordered" evidence="6">
    <location>
        <begin position="284"/>
        <end position="313"/>
    </location>
</feature>
<sequence length="372" mass="41129">MDFDSKIDYGPRLNTVIWLLVSVSAVFLFTRLYLKRCQKRGFWWDDYALLASWIALTAQAGLVAYIVGLGYGKDVATIPKENLPLFGPVVNTLSSLLIISNLLGKTSFALTLLRIPAMWMRIIVCFILVTLASTLGLSAILVWIQCLYFGQEDNNCIDLEISIKYNIFSCVYSATMDVVLAFLPWKFIWSLQMSKKERVGVVVAMSMGIFAGAAAAVKTTTLLHITDPDPLVSVQLLAWGNAESAICIMAASIPILRALIRGHFVADFPMGYETGSATMAESGAARTVDSRTQIWSRPWSPPPRHGRPMSQQRLSRTSIDMLDQTLVSDSPEPIPKKGAMGDGQDVDSSDEDSIEMINYQQARPQTPADFVR</sequence>
<keyword evidence="3 7" id="KW-1133">Transmembrane helix</keyword>
<feature type="transmembrane region" description="Helical" evidence="7">
    <location>
        <begin position="46"/>
        <end position="71"/>
    </location>
</feature>
<feature type="domain" description="Rhodopsin" evidence="8">
    <location>
        <begin position="31"/>
        <end position="261"/>
    </location>
</feature>
<evidence type="ECO:0000256" key="2">
    <source>
        <dbReference type="ARBA" id="ARBA00022692"/>
    </source>
</evidence>
<feature type="transmembrane region" description="Helical" evidence="7">
    <location>
        <begin position="237"/>
        <end position="260"/>
    </location>
</feature>
<evidence type="ECO:0000259" key="8">
    <source>
        <dbReference type="Pfam" id="PF20684"/>
    </source>
</evidence>
<accession>A0AAE0K0K6</accession>
<comment type="subcellular location">
    <subcellularLocation>
        <location evidence="1">Membrane</location>
        <topology evidence="1">Multi-pass membrane protein</topology>
    </subcellularLocation>
</comment>
<keyword evidence="2 7" id="KW-0812">Transmembrane</keyword>
<keyword evidence="4 7" id="KW-0472">Membrane</keyword>
<evidence type="ECO:0000256" key="4">
    <source>
        <dbReference type="ARBA" id="ARBA00023136"/>
    </source>
</evidence>
<comment type="caution">
    <text evidence="9">The sequence shown here is derived from an EMBL/GenBank/DDBJ whole genome shotgun (WGS) entry which is preliminary data.</text>
</comment>
<evidence type="ECO:0000313" key="9">
    <source>
        <dbReference type="EMBL" id="KAK3367823.1"/>
    </source>
</evidence>
<organism evidence="9 10">
    <name type="scientific">Podospora didyma</name>
    <dbReference type="NCBI Taxonomy" id="330526"/>
    <lineage>
        <taxon>Eukaryota</taxon>
        <taxon>Fungi</taxon>
        <taxon>Dikarya</taxon>
        <taxon>Ascomycota</taxon>
        <taxon>Pezizomycotina</taxon>
        <taxon>Sordariomycetes</taxon>
        <taxon>Sordariomycetidae</taxon>
        <taxon>Sordariales</taxon>
        <taxon>Podosporaceae</taxon>
        <taxon>Podospora</taxon>
    </lineage>
</organism>
<proteinExistence type="inferred from homology"/>
<dbReference type="InterPro" id="IPR052337">
    <property type="entry name" value="SAT4-like"/>
</dbReference>
<comment type="similarity">
    <text evidence="5">Belongs to the SAT4 family.</text>
</comment>
<keyword evidence="10" id="KW-1185">Reference proteome</keyword>
<dbReference type="Pfam" id="PF20684">
    <property type="entry name" value="Fung_rhodopsin"/>
    <property type="match status" value="1"/>
</dbReference>
<name>A0AAE0K0K6_9PEZI</name>
<feature type="transmembrane region" description="Helical" evidence="7">
    <location>
        <begin position="165"/>
        <end position="187"/>
    </location>
</feature>
<evidence type="ECO:0000256" key="1">
    <source>
        <dbReference type="ARBA" id="ARBA00004141"/>
    </source>
</evidence>
<evidence type="ECO:0000256" key="3">
    <source>
        <dbReference type="ARBA" id="ARBA00022989"/>
    </source>
</evidence>
<feature type="transmembrane region" description="Helical" evidence="7">
    <location>
        <begin position="15"/>
        <end position="34"/>
    </location>
</feature>
<evidence type="ECO:0000313" key="10">
    <source>
        <dbReference type="Proteomes" id="UP001285441"/>
    </source>
</evidence>
<feature type="region of interest" description="Disordered" evidence="6">
    <location>
        <begin position="325"/>
        <end position="372"/>
    </location>
</feature>
<gene>
    <name evidence="9" type="ORF">B0H63DRAFT_529530</name>
</gene>
<dbReference type="EMBL" id="JAULSW010000011">
    <property type="protein sequence ID" value="KAK3367823.1"/>
    <property type="molecule type" value="Genomic_DNA"/>
</dbReference>
<feature type="transmembrane region" description="Helical" evidence="7">
    <location>
        <begin position="199"/>
        <end position="217"/>
    </location>
</feature>
<feature type="transmembrane region" description="Helical" evidence="7">
    <location>
        <begin position="123"/>
        <end position="145"/>
    </location>
</feature>
<reference evidence="9" key="2">
    <citation type="submission" date="2023-06" db="EMBL/GenBank/DDBJ databases">
        <authorList>
            <consortium name="Lawrence Berkeley National Laboratory"/>
            <person name="Haridas S."/>
            <person name="Hensen N."/>
            <person name="Bonometti L."/>
            <person name="Westerberg I."/>
            <person name="Brannstrom I.O."/>
            <person name="Guillou S."/>
            <person name="Cros-Aarteil S."/>
            <person name="Calhoun S."/>
            <person name="Kuo A."/>
            <person name="Mondo S."/>
            <person name="Pangilinan J."/>
            <person name="Riley R."/>
            <person name="LaButti K."/>
            <person name="Andreopoulos B."/>
            <person name="Lipzen A."/>
            <person name="Chen C."/>
            <person name="Yanf M."/>
            <person name="Daum C."/>
            <person name="Ng V."/>
            <person name="Clum A."/>
            <person name="Steindorff A."/>
            <person name="Ohm R."/>
            <person name="Martin F."/>
            <person name="Silar P."/>
            <person name="Natvig D."/>
            <person name="Lalanne C."/>
            <person name="Gautier V."/>
            <person name="Ament-velasquez S.L."/>
            <person name="Kruys A."/>
            <person name="Hutchinson M.I."/>
            <person name="Powell A.J."/>
            <person name="Barry K."/>
            <person name="Miller A.N."/>
            <person name="Grigoriev I.V."/>
            <person name="Debuchy R."/>
            <person name="Gladieux P."/>
            <person name="Thoren M.H."/>
            <person name="Johannesson H."/>
        </authorList>
    </citation>
    <scope>NUCLEOTIDE SEQUENCE</scope>
    <source>
        <strain evidence="9">CBS 232.78</strain>
    </source>
</reference>
<dbReference type="Proteomes" id="UP001285441">
    <property type="component" value="Unassembled WGS sequence"/>
</dbReference>
<dbReference type="AlphaFoldDB" id="A0AAE0K0K6"/>
<reference evidence="9" key="1">
    <citation type="journal article" date="2023" name="Mol. Phylogenet. Evol.">
        <title>Genome-scale phylogeny and comparative genomics of the fungal order Sordariales.</title>
        <authorList>
            <person name="Hensen N."/>
            <person name="Bonometti L."/>
            <person name="Westerberg I."/>
            <person name="Brannstrom I.O."/>
            <person name="Guillou S."/>
            <person name="Cros-Aarteil S."/>
            <person name="Calhoun S."/>
            <person name="Haridas S."/>
            <person name="Kuo A."/>
            <person name="Mondo S."/>
            <person name="Pangilinan J."/>
            <person name="Riley R."/>
            <person name="LaButti K."/>
            <person name="Andreopoulos B."/>
            <person name="Lipzen A."/>
            <person name="Chen C."/>
            <person name="Yan M."/>
            <person name="Daum C."/>
            <person name="Ng V."/>
            <person name="Clum A."/>
            <person name="Steindorff A."/>
            <person name="Ohm R.A."/>
            <person name="Martin F."/>
            <person name="Silar P."/>
            <person name="Natvig D.O."/>
            <person name="Lalanne C."/>
            <person name="Gautier V."/>
            <person name="Ament-Velasquez S.L."/>
            <person name="Kruys A."/>
            <person name="Hutchinson M.I."/>
            <person name="Powell A.J."/>
            <person name="Barry K."/>
            <person name="Miller A.N."/>
            <person name="Grigoriev I.V."/>
            <person name="Debuchy R."/>
            <person name="Gladieux P."/>
            <person name="Hiltunen Thoren M."/>
            <person name="Johannesson H."/>
        </authorList>
    </citation>
    <scope>NUCLEOTIDE SEQUENCE</scope>
    <source>
        <strain evidence="9">CBS 232.78</strain>
    </source>
</reference>
<dbReference type="PANTHER" id="PTHR33048:SF42">
    <property type="entry name" value="INTEGRAL MEMBRANE PROTEIN"/>
    <property type="match status" value="1"/>
</dbReference>
<dbReference type="InterPro" id="IPR049326">
    <property type="entry name" value="Rhodopsin_dom_fungi"/>
</dbReference>
<evidence type="ECO:0000256" key="7">
    <source>
        <dbReference type="SAM" id="Phobius"/>
    </source>
</evidence>
<feature type="compositionally biased region" description="Acidic residues" evidence="6">
    <location>
        <begin position="344"/>
        <end position="354"/>
    </location>
</feature>
<dbReference type="GO" id="GO:0016020">
    <property type="term" value="C:membrane"/>
    <property type="evidence" value="ECO:0007669"/>
    <property type="project" value="UniProtKB-SubCell"/>
</dbReference>
<evidence type="ECO:0000256" key="6">
    <source>
        <dbReference type="SAM" id="MobiDB-lite"/>
    </source>
</evidence>